<proteinExistence type="predicted"/>
<evidence type="ECO:0000313" key="3">
    <source>
        <dbReference type="Proteomes" id="UP000253472"/>
    </source>
</evidence>
<feature type="chain" id="PRO_5016578882" evidence="1">
    <location>
        <begin position="17"/>
        <end position="265"/>
    </location>
</feature>
<dbReference type="AlphaFoldDB" id="A0A367YFU4"/>
<keyword evidence="3" id="KW-1185">Reference proteome</keyword>
<dbReference type="Proteomes" id="UP000253472">
    <property type="component" value="Unassembled WGS sequence"/>
</dbReference>
<feature type="signal peptide" evidence="1">
    <location>
        <begin position="1"/>
        <end position="16"/>
    </location>
</feature>
<organism evidence="2 3">
    <name type="scientific">Candida viswanathii</name>
    <dbReference type="NCBI Taxonomy" id="5486"/>
    <lineage>
        <taxon>Eukaryota</taxon>
        <taxon>Fungi</taxon>
        <taxon>Dikarya</taxon>
        <taxon>Ascomycota</taxon>
        <taxon>Saccharomycotina</taxon>
        <taxon>Pichiomycetes</taxon>
        <taxon>Debaryomycetaceae</taxon>
        <taxon>Candida/Lodderomyces clade</taxon>
        <taxon>Candida</taxon>
    </lineage>
</organism>
<comment type="caution">
    <text evidence="2">The sequence shown here is derived from an EMBL/GenBank/DDBJ whole genome shotgun (WGS) entry which is preliminary data.</text>
</comment>
<name>A0A367YFU4_9ASCO</name>
<evidence type="ECO:0000313" key="2">
    <source>
        <dbReference type="EMBL" id="RCK63872.1"/>
    </source>
</evidence>
<dbReference type="EMBL" id="QLNQ01000023">
    <property type="protein sequence ID" value="RCK63872.1"/>
    <property type="molecule type" value="Genomic_DNA"/>
</dbReference>
<keyword evidence="1" id="KW-0732">Signal</keyword>
<reference evidence="2 3" key="1">
    <citation type="submission" date="2018-06" db="EMBL/GenBank/DDBJ databases">
        <title>Whole genome sequencing of Candida tropicalis (genome annotated by CSBL at Korea University).</title>
        <authorList>
            <person name="Ahn J."/>
        </authorList>
    </citation>
    <scope>NUCLEOTIDE SEQUENCE [LARGE SCALE GENOMIC DNA]</scope>
    <source>
        <strain evidence="2 3">ATCC 20962</strain>
    </source>
</reference>
<dbReference type="OrthoDB" id="4022978at2759"/>
<evidence type="ECO:0000256" key="1">
    <source>
        <dbReference type="SAM" id="SignalP"/>
    </source>
</evidence>
<accession>A0A367YFU4</accession>
<gene>
    <name evidence="2" type="ORF">Cantr_10567</name>
</gene>
<sequence length="265" mass="30011">MKGLLIVVCAANLVVAKLIELPRPVQSNKQIKQQGRIQYFLDDTTNEHLTYRTFTTESAFIGSAYFQKFPHNDSLIHINQTNATYIYTPSTSTSTNTSTSEEELTELKFESFNYVERRVPVSGCMRKTNGTASVTLIRSFGAGMIFFPSDFFIGGNYYILAASIDWGKNGLSVVGYTSLTVTCRSDVDGIVQMFRRLKMVKLGSKVRKVGVDKKKKKVVVLGRWKEVLGNVKRKELGVLVFDMNLDQEMPYCESRKEYLRCNVLE</sequence>
<protein>
    <submittedName>
        <fullName evidence="2">Uncharacterized protein</fullName>
    </submittedName>
</protein>